<keyword evidence="3" id="KW-1185">Reference proteome</keyword>
<dbReference type="Proteomes" id="UP000800038">
    <property type="component" value="Unassembled WGS sequence"/>
</dbReference>
<organism evidence="2 3">
    <name type="scientific">Clathrospora elynae</name>
    <dbReference type="NCBI Taxonomy" id="706981"/>
    <lineage>
        <taxon>Eukaryota</taxon>
        <taxon>Fungi</taxon>
        <taxon>Dikarya</taxon>
        <taxon>Ascomycota</taxon>
        <taxon>Pezizomycotina</taxon>
        <taxon>Dothideomycetes</taxon>
        <taxon>Pleosporomycetidae</taxon>
        <taxon>Pleosporales</taxon>
        <taxon>Diademaceae</taxon>
        <taxon>Clathrospora</taxon>
    </lineage>
</organism>
<name>A0A6A5SY37_9PLEO</name>
<evidence type="ECO:0000313" key="2">
    <source>
        <dbReference type="EMBL" id="KAF1943446.1"/>
    </source>
</evidence>
<evidence type="ECO:0000256" key="1">
    <source>
        <dbReference type="SAM" id="MobiDB-lite"/>
    </source>
</evidence>
<protein>
    <submittedName>
        <fullName evidence="2">Uncharacterized protein</fullName>
    </submittedName>
</protein>
<feature type="region of interest" description="Disordered" evidence="1">
    <location>
        <begin position="165"/>
        <end position="187"/>
    </location>
</feature>
<gene>
    <name evidence="2" type="ORF">EJ02DRAFT_343333</name>
</gene>
<dbReference type="AlphaFoldDB" id="A0A6A5SY37"/>
<dbReference type="OrthoDB" id="3795100at2759"/>
<dbReference type="EMBL" id="ML976025">
    <property type="protein sequence ID" value="KAF1943446.1"/>
    <property type="molecule type" value="Genomic_DNA"/>
</dbReference>
<evidence type="ECO:0000313" key="3">
    <source>
        <dbReference type="Proteomes" id="UP000800038"/>
    </source>
</evidence>
<reference evidence="2" key="1">
    <citation type="journal article" date="2020" name="Stud. Mycol.">
        <title>101 Dothideomycetes genomes: a test case for predicting lifestyles and emergence of pathogens.</title>
        <authorList>
            <person name="Haridas S."/>
            <person name="Albert R."/>
            <person name="Binder M."/>
            <person name="Bloem J."/>
            <person name="Labutti K."/>
            <person name="Salamov A."/>
            <person name="Andreopoulos B."/>
            <person name="Baker S."/>
            <person name="Barry K."/>
            <person name="Bills G."/>
            <person name="Bluhm B."/>
            <person name="Cannon C."/>
            <person name="Castanera R."/>
            <person name="Culley D."/>
            <person name="Daum C."/>
            <person name="Ezra D."/>
            <person name="Gonzalez J."/>
            <person name="Henrissat B."/>
            <person name="Kuo A."/>
            <person name="Liang C."/>
            <person name="Lipzen A."/>
            <person name="Lutzoni F."/>
            <person name="Magnuson J."/>
            <person name="Mondo S."/>
            <person name="Nolan M."/>
            <person name="Ohm R."/>
            <person name="Pangilinan J."/>
            <person name="Park H.-J."/>
            <person name="Ramirez L."/>
            <person name="Alfaro M."/>
            <person name="Sun H."/>
            <person name="Tritt A."/>
            <person name="Yoshinaga Y."/>
            <person name="Zwiers L.-H."/>
            <person name="Turgeon B."/>
            <person name="Goodwin S."/>
            <person name="Spatafora J."/>
            <person name="Crous P."/>
            <person name="Grigoriev I."/>
        </authorList>
    </citation>
    <scope>NUCLEOTIDE SEQUENCE</scope>
    <source>
        <strain evidence="2">CBS 161.51</strain>
    </source>
</reference>
<accession>A0A6A5SY37</accession>
<sequence>MAAETDRYKFTREELLGSTNIAAREWQLIDPERWYNDIEAPDDEVDATAATTYIARAIADYTDRPTADEELFSEFCQDFQGWNEVMFRRAHAIYTKELKRILRFKGVYTGRLNMVPAEALVGMLNREDFLRWPDETFQDAVFDKRSAAYMLQQRIIDGRHATVRPTDAGPARRARNQAPVTVKKSSI</sequence>
<proteinExistence type="predicted"/>